<evidence type="ECO:0000256" key="13">
    <source>
        <dbReference type="ARBA" id="ARBA00023136"/>
    </source>
</evidence>
<keyword evidence="10" id="KW-0067">ATP-binding</keyword>
<dbReference type="GO" id="GO:0005524">
    <property type="term" value="F:ATP binding"/>
    <property type="evidence" value="ECO:0007669"/>
    <property type="project" value="UniProtKB-KW"/>
</dbReference>
<dbReference type="EC" id="2.7.13.3" evidence="3"/>
<evidence type="ECO:0000256" key="6">
    <source>
        <dbReference type="ARBA" id="ARBA00022679"/>
    </source>
</evidence>
<dbReference type="Gene3D" id="1.10.287.130">
    <property type="match status" value="1"/>
</dbReference>
<keyword evidence="13 15" id="KW-0472">Membrane</keyword>
<feature type="compositionally biased region" description="Basic and acidic residues" evidence="14">
    <location>
        <begin position="158"/>
        <end position="167"/>
    </location>
</feature>
<feature type="domain" description="HAMP" evidence="17">
    <location>
        <begin position="274"/>
        <end position="328"/>
    </location>
</feature>
<reference evidence="18" key="1">
    <citation type="submission" date="2006-03" db="EMBL/GenBank/DDBJ databases">
        <title>Complete sequence of chromosome of Psychrobacter cryohalolentis K5.</title>
        <authorList>
            <consortium name="US DOE Joint Genome Institute"/>
            <person name="Copeland A."/>
            <person name="Lucas S."/>
            <person name="Lapidus A."/>
            <person name="Barry K."/>
            <person name="Detter J.C."/>
            <person name="Glavina del Rio T."/>
            <person name="Hammon N."/>
            <person name="Israni S."/>
            <person name="Dalin E."/>
            <person name="Tice H."/>
            <person name="Pitluck S."/>
            <person name="Brettin T."/>
            <person name="Bruce D."/>
            <person name="Han C."/>
            <person name="Tapia R."/>
            <person name="Sims D.R."/>
            <person name="Gilna P."/>
            <person name="Schmutz J."/>
            <person name="Larimer F."/>
            <person name="Land M."/>
            <person name="Hauser L."/>
            <person name="Kyrpides N."/>
            <person name="Kim E."/>
            <person name="Richardson P."/>
        </authorList>
    </citation>
    <scope>NUCLEOTIDE SEQUENCE</scope>
    <source>
        <strain evidence="18">K5</strain>
    </source>
</reference>
<feature type="compositionally biased region" description="Polar residues" evidence="14">
    <location>
        <begin position="143"/>
        <end position="157"/>
    </location>
</feature>
<evidence type="ECO:0000256" key="3">
    <source>
        <dbReference type="ARBA" id="ARBA00012438"/>
    </source>
</evidence>
<evidence type="ECO:0000259" key="16">
    <source>
        <dbReference type="PROSITE" id="PS50109"/>
    </source>
</evidence>
<dbReference type="SUPFAM" id="SSF47384">
    <property type="entry name" value="Homodimeric domain of signal transducing histidine kinase"/>
    <property type="match status" value="1"/>
</dbReference>
<keyword evidence="5" id="KW-0597">Phosphoprotein</keyword>
<dbReference type="Gene3D" id="3.30.565.10">
    <property type="entry name" value="Histidine kinase-like ATPase, C-terminal domain"/>
    <property type="match status" value="1"/>
</dbReference>
<evidence type="ECO:0000259" key="17">
    <source>
        <dbReference type="PROSITE" id="PS50885"/>
    </source>
</evidence>
<dbReference type="Proteomes" id="UP000002425">
    <property type="component" value="Chromosome"/>
</dbReference>
<protein>
    <recommendedName>
        <fullName evidence="3">histidine kinase</fullName>
        <ecNumber evidence="3">2.7.13.3</ecNumber>
    </recommendedName>
</protein>
<dbReference type="PROSITE" id="PS50109">
    <property type="entry name" value="HIS_KIN"/>
    <property type="match status" value="1"/>
</dbReference>
<feature type="domain" description="Histidine kinase" evidence="16">
    <location>
        <begin position="336"/>
        <end position="563"/>
    </location>
</feature>
<dbReference type="InterPro" id="IPR003660">
    <property type="entry name" value="HAMP_dom"/>
</dbReference>
<dbReference type="PRINTS" id="PR00344">
    <property type="entry name" value="BCTRLSENSOR"/>
</dbReference>
<evidence type="ECO:0000256" key="2">
    <source>
        <dbReference type="ARBA" id="ARBA00004651"/>
    </source>
</evidence>
<dbReference type="PROSITE" id="PS50885">
    <property type="entry name" value="HAMP"/>
    <property type="match status" value="1"/>
</dbReference>
<evidence type="ECO:0000313" key="18">
    <source>
        <dbReference type="EMBL" id="ABE75005.1"/>
    </source>
</evidence>
<dbReference type="InterPro" id="IPR050398">
    <property type="entry name" value="HssS/ArlS-like"/>
</dbReference>
<dbReference type="InterPro" id="IPR003594">
    <property type="entry name" value="HATPase_dom"/>
</dbReference>
<evidence type="ECO:0000256" key="12">
    <source>
        <dbReference type="ARBA" id="ARBA00023012"/>
    </source>
</evidence>
<dbReference type="GO" id="GO:0000155">
    <property type="term" value="F:phosphorelay sensor kinase activity"/>
    <property type="evidence" value="ECO:0007669"/>
    <property type="project" value="InterPro"/>
</dbReference>
<dbReference type="SUPFAM" id="SSF55874">
    <property type="entry name" value="ATPase domain of HSP90 chaperone/DNA topoisomerase II/histidine kinase"/>
    <property type="match status" value="1"/>
</dbReference>
<feature type="transmembrane region" description="Helical" evidence="15">
    <location>
        <begin position="22"/>
        <end position="44"/>
    </location>
</feature>
<evidence type="ECO:0000256" key="9">
    <source>
        <dbReference type="ARBA" id="ARBA00022777"/>
    </source>
</evidence>
<dbReference type="Pfam" id="PF00512">
    <property type="entry name" value="HisKA"/>
    <property type="match status" value="1"/>
</dbReference>
<dbReference type="STRING" id="335284.Pcryo_1224"/>
<dbReference type="PANTHER" id="PTHR45528">
    <property type="entry name" value="SENSOR HISTIDINE KINASE CPXA"/>
    <property type="match status" value="1"/>
</dbReference>
<evidence type="ECO:0000256" key="15">
    <source>
        <dbReference type="SAM" id="Phobius"/>
    </source>
</evidence>
<keyword evidence="7 15" id="KW-0812">Transmembrane</keyword>
<dbReference type="InterPro" id="IPR005467">
    <property type="entry name" value="His_kinase_dom"/>
</dbReference>
<dbReference type="PANTHER" id="PTHR45528:SF1">
    <property type="entry name" value="SENSOR HISTIDINE KINASE CPXA"/>
    <property type="match status" value="1"/>
</dbReference>
<dbReference type="EMBL" id="CP000323">
    <property type="protein sequence ID" value="ABE75005.1"/>
    <property type="molecule type" value="Genomic_DNA"/>
</dbReference>
<feature type="region of interest" description="Disordered" evidence="14">
    <location>
        <begin position="143"/>
        <end position="167"/>
    </location>
</feature>
<evidence type="ECO:0000256" key="1">
    <source>
        <dbReference type="ARBA" id="ARBA00000085"/>
    </source>
</evidence>
<evidence type="ECO:0000256" key="14">
    <source>
        <dbReference type="SAM" id="MobiDB-lite"/>
    </source>
</evidence>
<keyword evidence="6" id="KW-0808">Transferase</keyword>
<name>Q1QBE8_PSYCK</name>
<comment type="subcellular location">
    <subcellularLocation>
        <location evidence="2">Cell membrane</location>
        <topology evidence="2">Multi-pass membrane protein</topology>
    </subcellularLocation>
</comment>
<keyword evidence="9 18" id="KW-0418">Kinase</keyword>
<evidence type="ECO:0000313" key="19">
    <source>
        <dbReference type="Proteomes" id="UP000002425"/>
    </source>
</evidence>
<sequence>MTEAAQNPTAINKSKLSIPVSLFWRLFLSLLFMILITSILSIAVERWLNERELANRMDSQIDKLLIQRERLVISLEAGDLSTVKQIYNEDRRLMSQIRIYDEQGAIIFPRYRFRENRVKRRQARDVASIKAIDLQIEGEQSSVPLNMHNSVSSSTDNKTSDYHEISDKERVDKNPYRAYSFDKDGVKSAHPNNKPFSLDDILKPMPSHKAIADIDSRPELAEVTVVMPNNDSVIIQLRPHLLFKDVLELQRGNFMLRLLLIILFSVLVCFWLSRTLTRRIGRVQDTVHRMIDGNYEVNPQLSSLGSDELGLLAKDVALLSTRLADSELARKQMLSDISHELRSPLARLDVATELTRDFAPNASRYLDRIDKESTRMNELIEQIIRIQSLQMQQYTVDTLENEAVDICEIINEIGQDVCFEFQHKNIYWQWHVNPSLLPDSCTVMGNQEQLHSALENIIRNAFMHTAFDSAVMAEIQAVKMNNKMSAIEISITDEGGGVAEQDLERIFQPFVRLDTARHRETGGYGLGLAIVHAVVMAHRGQITVHNRQDGILGLVIKVILPIK</sequence>
<organism evidence="18 19">
    <name type="scientific">Psychrobacter cryohalolentis (strain ATCC BAA-1226 / DSM 17306 / VKM B-2378 / K5)</name>
    <dbReference type="NCBI Taxonomy" id="335284"/>
    <lineage>
        <taxon>Bacteria</taxon>
        <taxon>Pseudomonadati</taxon>
        <taxon>Pseudomonadota</taxon>
        <taxon>Gammaproteobacteria</taxon>
        <taxon>Moraxellales</taxon>
        <taxon>Moraxellaceae</taxon>
        <taxon>Psychrobacter</taxon>
    </lineage>
</organism>
<dbReference type="SMART" id="SM00388">
    <property type="entry name" value="HisKA"/>
    <property type="match status" value="1"/>
</dbReference>
<dbReference type="InterPro" id="IPR004358">
    <property type="entry name" value="Sig_transdc_His_kin-like_C"/>
</dbReference>
<keyword evidence="11 15" id="KW-1133">Transmembrane helix</keyword>
<dbReference type="GO" id="GO:0005886">
    <property type="term" value="C:plasma membrane"/>
    <property type="evidence" value="ECO:0007669"/>
    <property type="project" value="UniProtKB-SubCell"/>
</dbReference>
<dbReference type="InterPro" id="IPR036097">
    <property type="entry name" value="HisK_dim/P_sf"/>
</dbReference>
<evidence type="ECO:0000256" key="10">
    <source>
        <dbReference type="ARBA" id="ARBA00022840"/>
    </source>
</evidence>
<dbReference type="eggNOG" id="COG2205">
    <property type="taxonomic scope" value="Bacteria"/>
</dbReference>
<dbReference type="SMART" id="SM00387">
    <property type="entry name" value="HATPase_c"/>
    <property type="match status" value="1"/>
</dbReference>
<dbReference type="HOGENOM" id="CLU_000445_89_27_6"/>
<dbReference type="RefSeq" id="WP_011513557.1">
    <property type="nucleotide sequence ID" value="NC_007969.1"/>
</dbReference>
<dbReference type="AlphaFoldDB" id="Q1QBE8"/>
<evidence type="ECO:0000256" key="4">
    <source>
        <dbReference type="ARBA" id="ARBA00022475"/>
    </source>
</evidence>
<dbReference type="SMART" id="SM00304">
    <property type="entry name" value="HAMP"/>
    <property type="match status" value="1"/>
</dbReference>
<evidence type="ECO:0000256" key="7">
    <source>
        <dbReference type="ARBA" id="ARBA00022692"/>
    </source>
</evidence>
<dbReference type="CDD" id="cd00082">
    <property type="entry name" value="HisKA"/>
    <property type="match status" value="1"/>
</dbReference>
<evidence type="ECO:0000256" key="8">
    <source>
        <dbReference type="ARBA" id="ARBA00022741"/>
    </source>
</evidence>
<gene>
    <name evidence="18" type="ordered locus">Pcryo_1224</name>
</gene>
<dbReference type="Gene3D" id="6.10.340.10">
    <property type="match status" value="1"/>
</dbReference>
<keyword evidence="19" id="KW-1185">Reference proteome</keyword>
<keyword evidence="8" id="KW-0547">Nucleotide-binding</keyword>
<dbReference type="Pfam" id="PF02518">
    <property type="entry name" value="HATPase_c"/>
    <property type="match status" value="1"/>
</dbReference>
<keyword evidence="4" id="KW-1003">Cell membrane</keyword>
<dbReference type="KEGG" id="pcr:Pcryo_1224"/>
<evidence type="ECO:0000256" key="5">
    <source>
        <dbReference type="ARBA" id="ARBA00022553"/>
    </source>
</evidence>
<dbReference type="InterPro" id="IPR003661">
    <property type="entry name" value="HisK_dim/P_dom"/>
</dbReference>
<proteinExistence type="predicted"/>
<evidence type="ECO:0000256" key="11">
    <source>
        <dbReference type="ARBA" id="ARBA00022989"/>
    </source>
</evidence>
<accession>Q1QBE8</accession>
<dbReference type="InterPro" id="IPR036890">
    <property type="entry name" value="HATPase_C_sf"/>
</dbReference>
<feature type="transmembrane region" description="Helical" evidence="15">
    <location>
        <begin position="254"/>
        <end position="273"/>
    </location>
</feature>
<keyword evidence="12" id="KW-0902">Two-component regulatory system</keyword>
<comment type="catalytic activity">
    <reaction evidence="1">
        <text>ATP + protein L-histidine = ADP + protein N-phospho-L-histidine.</text>
        <dbReference type="EC" id="2.7.13.3"/>
    </reaction>
</comment>